<dbReference type="AlphaFoldDB" id="A0A5C3NM69"/>
<feature type="compositionally biased region" description="Polar residues" evidence="1">
    <location>
        <begin position="135"/>
        <end position="153"/>
    </location>
</feature>
<gene>
    <name evidence="2" type="ORF">K466DRAFT_607093</name>
</gene>
<protein>
    <submittedName>
        <fullName evidence="2">Uncharacterized protein</fullName>
    </submittedName>
</protein>
<feature type="region of interest" description="Disordered" evidence="1">
    <location>
        <begin position="131"/>
        <end position="153"/>
    </location>
</feature>
<keyword evidence="3" id="KW-1185">Reference proteome</keyword>
<evidence type="ECO:0000313" key="2">
    <source>
        <dbReference type="EMBL" id="TFK78325.1"/>
    </source>
</evidence>
<reference evidence="2 3" key="1">
    <citation type="journal article" date="2019" name="Nat. Ecol. Evol.">
        <title>Megaphylogeny resolves global patterns of mushroom evolution.</title>
        <authorList>
            <person name="Varga T."/>
            <person name="Krizsan K."/>
            <person name="Foldi C."/>
            <person name="Dima B."/>
            <person name="Sanchez-Garcia M."/>
            <person name="Sanchez-Ramirez S."/>
            <person name="Szollosi G.J."/>
            <person name="Szarkandi J.G."/>
            <person name="Papp V."/>
            <person name="Albert L."/>
            <person name="Andreopoulos W."/>
            <person name="Angelini C."/>
            <person name="Antonin V."/>
            <person name="Barry K.W."/>
            <person name="Bougher N.L."/>
            <person name="Buchanan P."/>
            <person name="Buyck B."/>
            <person name="Bense V."/>
            <person name="Catcheside P."/>
            <person name="Chovatia M."/>
            <person name="Cooper J."/>
            <person name="Damon W."/>
            <person name="Desjardin D."/>
            <person name="Finy P."/>
            <person name="Geml J."/>
            <person name="Haridas S."/>
            <person name="Hughes K."/>
            <person name="Justo A."/>
            <person name="Karasinski D."/>
            <person name="Kautmanova I."/>
            <person name="Kiss B."/>
            <person name="Kocsube S."/>
            <person name="Kotiranta H."/>
            <person name="LaButti K.M."/>
            <person name="Lechner B.E."/>
            <person name="Liimatainen K."/>
            <person name="Lipzen A."/>
            <person name="Lukacs Z."/>
            <person name="Mihaltcheva S."/>
            <person name="Morgado L.N."/>
            <person name="Niskanen T."/>
            <person name="Noordeloos M.E."/>
            <person name="Ohm R.A."/>
            <person name="Ortiz-Santana B."/>
            <person name="Ovrebo C."/>
            <person name="Racz N."/>
            <person name="Riley R."/>
            <person name="Savchenko A."/>
            <person name="Shiryaev A."/>
            <person name="Soop K."/>
            <person name="Spirin V."/>
            <person name="Szebenyi C."/>
            <person name="Tomsovsky M."/>
            <person name="Tulloss R.E."/>
            <person name="Uehling J."/>
            <person name="Grigoriev I.V."/>
            <person name="Vagvolgyi C."/>
            <person name="Papp T."/>
            <person name="Martin F.M."/>
            <person name="Miettinen O."/>
            <person name="Hibbett D.S."/>
            <person name="Nagy L.G."/>
        </authorList>
    </citation>
    <scope>NUCLEOTIDE SEQUENCE [LARGE SCALE GENOMIC DNA]</scope>
    <source>
        <strain evidence="2 3">HHB13444</strain>
    </source>
</reference>
<evidence type="ECO:0000313" key="3">
    <source>
        <dbReference type="Proteomes" id="UP000308197"/>
    </source>
</evidence>
<evidence type="ECO:0000256" key="1">
    <source>
        <dbReference type="SAM" id="MobiDB-lite"/>
    </source>
</evidence>
<accession>A0A5C3NM69</accession>
<sequence>MAGERSAHGSRCHRVIADIMPPSLASLTLPNRSAMLPDCLSTLAAHGLLVDAPVSRLSTLPGWLSKSQLTTHSTAAAAELCVILEETVLSSGASLLGHAGNLYTSGSSCYRAHRVPRAVFQSCSEVPVRAPGNISRRTPVSRGTRSSTAEARQ</sequence>
<dbReference type="EMBL" id="ML212621">
    <property type="protein sequence ID" value="TFK78325.1"/>
    <property type="molecule type" value="Genomic_DNA"/>
</dbReference>
<dbReference type="Proteomes" id="UP000308197">
    <property type="component" value="Unassembled WGS sequence"/>
</dbReference>
<organism evidence="2 3">
    <name type="scientific">Polyporus arcularius HHB13444</name>
    <dbReference type="NCBI Taxonomy" id="1314778"/>
    <lineage>
        <taxon>Eukaryota</taxon>
        <taxon>Fungi</taxon>
        <taxon>Dikarya</taxon>
        <taxon>Basidiomycota</taxon>
        <taxon>Agaricomycotina</taxon>
        <taxon>Agaricomycetes</taxon>
        <taxon>Polyporales</taxon>
        <taxon>Polyporaceae</taxon>
        <taxon>Polyporus</taxon>
    </lineage>
</organism>
<proteinExistence type="predicted"/>
<dbReference type="InParanoid" id="A0A5C3NM69"/>
<name>A0A5C3NM69_9APHY</name>